<evidence type="ECO:0000313" key="1">
    <source>
        <dbReference type="EMBL" id="CAJ0570493.1"/>
    </source>
</evidence>
<accession>A0AA36CKI8</accession>
<evidence type="ECO:0000313" key="2">
    <source>
        <dbReference type="Proteomes" id="UP001177023"/>
    </source>
</evidence>
<dbReference type="Proteomes" id="UP001177023">
    <property type="component" value="Unassembled WGS sequence"/>
</dbReference>
<name>A0AA36CKI8_9BILA</name>
<keyword evidence="2" id="KW-1185">Reference proteome</keyword>
<protein>
    <submittedName>
        <fullName evidence="1">Uncharacterized protein</fullName>
    </submittedName>
</protein>
<sequence length="70" mass="7818">MPRARLTPEQQEALKRVDLLPRMPNANKSVFEWKPVVQWPMMSNGNANVNAIAPGVLHKTRRIGSVIVTG</sequence>
<feature type="non-terminal residue" evidence="1">
    <location>
        <position position="1"/>
    </location>
</feature>
<organism evidence="1 2">
    <name type="scientific">Mesorhabditis spiculigera</name>
    <dbReference type="NCBI Taxonomy" id="96644"/>
    <lineage>
        <taxon>Eukaryota</taxon>
        <taxon>Metazoa</taxon>
        <taxon>Ecdysozoa</taxon>
        <taxon>Nematoda</taxon>
        <taxon>Chromadorea</taxon>
        <taxon>Rhabditida</taxon>
        <taxon>Rhabditina</taxon>
        <taxon>Rhabditomorpha</taxon>
        <taxon>Rhabditoidea</taxon>
        <taxon>Rhabditidae</taxon>
        <taxon>Mesorhabditinae</taxon>
        <taxon>Mesorhabditis</taxon>
    </lineage>
</organism>
<dbReference type="AlphaFoldDB" id="A0AA36CKI8"/>
<proteinExistence type="predicted"/>
<gene>
    <name evidence="1" type="ORF">MSPICULIGERA_LOCUS8931</name>
</gene>
<dbReference type="EMBL" id="CATQJA010002349">
    <property type="protein sequence ID" value="CAJ0570493.1"/>
    <property type="molecule type" value="Genomic_DNA"/>
</dbReference>
<reference evidence="1" key="1">
    <citation type="submission" date="2023-06" db="EMBL/GenBank/DDBJ databases">
        <authorList>
            <person name="Delattre M."/>
        </authorList>
    </citation>
    <scope>NUCLEOTIDE SEQUENCE</scope>
    <source>
        <strain evidence="1">AF72</strain>
    </source>
</reference>
<comment type="caution">
    <text evidence="1">The sequence shown here is derived from an EMBL/GenBank/DDBJ whole genome shotgun (WGS) entry which is preliminary data.</text>
</comment>